<evidence type="ECO:0000256" key="1">
    <source>
        <dbReference type="ARBA" id="ARBA00022723"/>
    </source>
</evidence>
<dbReference type="EMBL" id="JASPKY010000009">
    <property type="protein sequence ID" value="KAK9754024.1"/>
    <property type="molecule type" value="Genomic_DNA"/>
</dbReference>
<keyword evidence="9" id="KW-1185">Reference proteome</keyword>
<keyword evidence="1" id="KW-0479">Metal-binding</keyword>
<reference evidence="8 9" key="1">
    <citation type="journal article" date="2024" name="BMC Genomics">
        <title>De novo assembly and annotation of Popillia japonica's genome with initial clues to its potential as an invasive pest.</title>
        <authorList>
            <person name="Cucini C."/>
            <person name="Boschi S."/>
            <person name="Funari R."/>
            <person name="Cardaioli E."/>
            <person name="Iannotti N."/>
            <person name="Marturano G."/>
            <person name="Paoli F."/>
            <person name="Bruttini M."/>
            <person name="Carapelli A."/>
            <person name="Frati F."/>
            <person name="Nardi F."/>
        </authorList>
    </citation>
    <scope>NUCLEOTIDE SEQUENCE [LARGE SCALE GENOMIC DNA]</scope>
    <source>
        <strain evidence="8">DMR45628</strain>
    </source>
</reference>
<dbReference type="GO" id="GO:0005634">
    <property type="term" value="C:nucleus"/>
    <property type="evidence" value="ECO:0007669"/>
    <property type="project" value="TreeGrafter"/>
</dbReference>
<dbReference type="GO" id="GO:0008270">
    <property type="term" value="F:zinc ion binding"/>
    <property type="evidence" value="ECO:0007669"/>
    <property type="project" value="UniProtKB-KW"/>
</dbReference>
<evidence type="ECO:0000259" key="7">
    <source>
        <dbReference type="PROSITE" id="PS50157"/>
    </source>
</evidence>
<dbReference type="InterPro" id="IPR013087">
    <property type="entry name" value="Znf_C2H2_type"/>
</dbReference>
<comment type="caution">
    <text evidence="8">The sequence shown here is derived from an EMBL/GenBank/DDBJ whole genome shotgun (WGS) entry which is preliminary data.</text>
</comment>
<evidence type="ECO:0000313" key="9">
    <source>
        <dbReference type="Proteomes" id="UP001458880"/>
    </source>
</evidence>
<dbReference type="InterPro" id="IPR050688">
    <property type="entry name" value="Zinc_finger/UBP_domain"/>
</dbReference>
<dbReference type="Proteomes" id="UP001458880">
    <property type="component" value="Unassembled WGS sequence"/>
</dbReference>
<dbReference type="AlphaFoldDB" id="A0AAW1N9T8"/>
<feature type="domain" description="C2H2-type" evidence="7">
    <location>
        <begin position="1038"/>
        <end position="1066"/>
    </location>
</feature>
<evidence type="ECO:0000256" key="3">
    <source>
        <dbReference type="ARBA" id="ARBA00022771"/>
    </source>
</evidence>
<feature type="domain" description="C2H2-type" evidence="7">
    <location>
        <begin position="30"/>
        <end position="57"/>
    </location>
</feature>
<name>A0AAW1N9T8_POPJA</name>
<organism evidence="8 9">
    <name type="scientific">Popillia japonica</name>
    <name type="common">Japanese beetle</name>
    <dbReference type="NCBI Taxonomy" id="7064"/>
    <lineage>
        <taxon>Eukaryota</taxon>
        <taxon>Metazoa</taxon>
        <taxon>Ecdysozoa</taxon>
        <taxon>Arthropoda</taxon>
        <taxon>Hexapoda</taxon>
        <taxon>Insecta</taxon>
        <taxon>Pterygota</taxon>
        <taxon>Neoptera</taxon>
        <taxon>Endopterygota</taxon>
        <taxon>Coleoptera</taxon>
        <taxon>Polyphaga</taxon>
        <taxon>Scarabaeiformia</taxon>
        <taxon>Scarabaeidae</taxon>
        <taxon>Rutelinae</taxon>
        <taxon>Popillia</taxon>
    </lineage>
</organism>
<keyword evidence="4" id="KW-0862">Zinc</keyword>
<evidence type="ECO:0000256" key="4">
    <source>
        <dbReference type="ARBA" id="ARBA00022833"/>
    </source>
</evidence>
<protein>
    <recommendedName>
        <fullName evidence="7">C2H2-type domain-containing protein</fullName>
    </recommendedName>
</protein>
<dbReference type="PANTHER" id="PTHR24403">
    <property type="entry name" value="ZINC FINGER PROTEIN"/>
    <property type="match status" value="1"/>
</dbReference>
<feature type="domain" description="C2H2-type" evidence="7">
    <location>
        <begin position="149"/>
        <end position="176"/>
    </location>
</feature>
<evidence type="ECO:0000256" key="6">
    <source>
        <dbReference type="SAM" id="MobiDB-lite"/>
    </source>
</evidence>
<dbReference type="PANTHER" id="PTHR24403:SF67">
    <property type="entry name" value="FI01116P-RELATED"/>
    <property type="match status" value="1"/>
</dbReference>
<evidence type="ECO:0000256" key="5">
    <source>
        <dbReference type="PROSITE-ProRule" id="PRU00042"/>
    </source>
</evidence>
<accession>A0AAW1N9T8</accession>
<dbReference type="Gene3D" id="3.30.160.60">
    <property type="entry name" value="Classic Zinc Finger"/>
    <property type="match status" value="5"/>
</dbReference>
<keyword evidence="2" id="KW-0677">Repeat</keyword>
<proteinExistence type="predicted"/>
<gene>
    <name evidence="8" type="ORF">QE152_g1563</name>
</gene>
<evidence type="ECO:0000313" key="8">
    <source>
        <dbReference type="EMBL" id="KAK9754024.1"/>
    </source>
</evidence>
<dbReference type="PROSITE" id="PS00028">
    <property type="entry name" value="ZINC_FINGER_C2H2_1"/>
    <property type="match status" value="3"/>
</dbReference>
<sequence length="1274" mass="145469">MLYKCVCGVGFEDRIKFKLHVVECGSNKTFDCAHCGVSRKNVRNLLAHLNEHGKKRFKCSLCQFKHVSKRFVKDHMNVEHNVHEMMLLPATVTKKVDYYNDDFVLRPKLSPVKKIATIATTEAPPLNKTTFSPQEIDQLPRPPIYQADVFCSVCNYATKVKSNMVRHLQAHQNEQAVPETAPVNPVPCLEKSEKMFDKMVNLAMSSHSGGKMGGGGKPEKIVENTVPKFVPINKRFVCGADYCKYLCPEEGMLRRHLSTFHSSELHYTCLHCSRKLFEDKIINVDFILKHLKLHDNHLYGCALCNFIHNLKHKVERHLADKHPDKPQAFVTIREMGKETEAGEPAAGFPAEKEELKKPWRCGMCKFRSANIEDVKLHTEFKHNIAAKHKCALCEFGSEDATSFGKHFELTHTGQAVDVIVAYYKEDELQSKPDVDPEFNTTPLWQRNKSVKHIRGILLEESNNKTPKAATQKKPRTPKFKKGEIEAAQDPNIISSPDTSKKPGFNRGNSDTIKKSAPITTNPASDAKSGNVLRKFPPKRRKSKLDVIGKLQAKNDGSKIVEDAKSADNEVIFINNSDEDNSQVQDVINIDDIAEIKIKDDANVFKPKIIKLSPITNPKCVKTVPEIIEITEEVEDSSKKVLINENEVKIGENLEDLIEDSNELKENNQKLPIITSIVSVKDQPEQNITKVLNNIFLEDSSAEDSDVVEIIPSNETSKEESTLKNIKVVSVYSLKDTLGENPIKTTSKHPKDGEILTDEPSSKKLKLDITIPEIETMSKIELLNGNFVGTYGPYGFPWNGSYKCPLCEKFLSNSTEEFVSHLYKELQYGMYKCTACDFTDSVKSLVVNHHKSAHKDLETEEKVKLNLDQQIIDWVDKLTIFQSRILTLDKEEVLELQFYCHFCEYRCGAQSDMRKHQVRHWTVPPYTCGMCQYKGIQRSVIVKHIARSHPKAAITVNEQNIGPEVLIKRVRMNSRFDKNEDKLKSMETLESECDKDANLEDLKDVLLNCGYCTFRDKLDGLKKHHSEQHPDLTLRGYRYRCNYCATTFVFQRSVDQHFILCHSGMRHSYSSVNTEQKLYTCSECPVSEDKLVTMEEHLRSHFKPIKCVYCGLRTVYWKTMKRHHNEKHRGENFEFAYLITEEKRYEAALLRVKETNNSIVINSKKRKRLDDDLTISDSDNLNLQEAGTSSKKRAKQVARKSTGTRKKIETVQSHYGRKPSTEDLATTITTIDVMGAPVTMNIISEFTLRIFQVYPQLFPVLVLRFLWIKTTGFHL</sequence>
<feature type="region of interest" description="Disordered" evidence="6">
    <location>
        <begin position="490"/>
        <end position="531"/>
    </location>
</feature>
<feature type="region of interest" description="Disordered" evidence="6">
    <location>
        <begin position="1183"/>
        <end position="1204"/>
    </location>
</feature>
<keyword evidence="3 5" id="KW-0863">Zinc-finger</keyword>
<dbReference type="GO" id="GO:0045944">
    <property type="term" value="P:positive regulation of transcription by RNA polymerase II"/>
    <property type="evidence" value="ECO:0007669"/>
    <property type="project" value="TreeGrafter"/>
</dbReference>
<evidence type="ECO:0000256" key="2">
    <source>
        <dbReference type="ARBA" id="ARBA00022737"/>
    </source>
</evidence>
<feature type="compositionally biased region" description="Basic residues" evidence="6">
    <location>
        <begin position="1189"/>
        <end position="1204"/>
    </location>
</feature>
<dbReference type="SMART" id="SM00355">
    <property type="entry name" value="ZnF_C2H2"/>
    <property type="match status" value="16"/>
</dbReference>
<dbReference type="PROSITE" id="PS50157">
    <property type="entry name" value="ZINC_FINGER_C2H2_2"/>
    <property type="match status" value="3"/>
</dbReference>